<feature type="compositionally biased region" description="Low complexity" evidence="10">
    <location>
        <begin position="1120"/>
        <end position="1134"/>
    </location>
</feature>
<dbReference type="InterPro" id="IPR036322">
    <property type="entry name" value="WD40_repeat_dom_sf"/>
</dbReference>
<sequence length="1852" mass="198715">MGNTTSSSGAVGSRLPPNVGLGNLIQEADGELQYDQSMGSSRFLRAARAKHRHGQVVVKAYLKPDASMSLRPMMQLLKIEREALADVPHVLTYQKVAETSTAGYVLRQWLAHNLYDRISTRPFLTTIEKKWITYQLLVALRDVHARKMSHGDLKCENILITSSLNVYVTDFSSSFKPCYLPLHDPADFNYFFGTSGRRTCYVAPERFYKETERLPPSSESTAPAREGRLGHSSAKESRQDAQGAVTEVSLERFTGVTEQMDVFSMGCVLAELWRDGSPTFTLTQLFKYREKQYDVEQALSEVQDADIRTLIRCMVQLSPSSRGSFDDALRRARGNALPEIFYSFMGPYLTELQKLSGRATSVRQDAASSAAAAMSAPLAPPSKANTPTQSAAASTSGKPEGLPGNASLQVRAESDERIERLFEEWSEIVHHLDGGRRPIMAGAVSDDPFGDADVEATYNANKNARSRQAAERVLPIQLNIPGLAPQALSRRTHSATTDGPALLILTPLLASLRSAVRPSSKTRALELLLHLSSGWLTEEVKLDRVLPYMIALLKDVESVRASAVRAIAQLLLLIDKLTPANTIVFQEYLMPNLRRLATDASPMVRTLYASCIAKLCESGERFLQLAQALRLDGDHAYEEFGGDAACEDQSSSQSTLDPQAEEGNYDAQLNGLRAFFQEQVTTLLTDTSISVKRALLANIAPLCSFFGTTSTNDVFLSHMITYLNDRSWALRCSFFDAIVGVAHVVGQASFEEYILPLMLQALSDPEEAVVLQVFDSLIELFGADSSTTTNLVRSTGATRDIQQAEHSLPYRGQVVSRAKLSDVVGCTVGFLCHPNYWLRLRAATLLELTCANSSTTDVWALIYPQIRPLLRADLACTTELELLQFVKTPLSRPVLSAATMWAARVGKTSFWKPTADSHKNGLAREGISLIAQKKGKHVWKTALPRSEEDDGYLDKLRAAGLAPDDEIKLVALRDYIWKLARQSSSRQSVSTATSGDDGTSKPLIRQGAQGVQSIEGVTPLTILFSSRGAGKGNAGTGKLDTQSVGQGSGRSMAQDSFSNQIARRRLAGSRVPSEMGTPLGPLAELKKKSKAADDASEAADLLSRRQQEPSQASLPSTLQASAMHVSPPSSASAAQGGLGIGKAAPAVGASAALATGTMSDLAMRLQGLDQGKAGAEANEAAAFSSNYAGDDPYIKAHLEAAYFANFRDRPSIWGPNVPAGFGPSSRRRGMRAASATSRTTSSGGSNRRPEGSLVAYFTEHTASVSGIVVSPDQAFFVSGSMDGTLKVWDTARLEKNVTSHSRATYSAQSGGVTALTILEGTHCVASASMDGSVHIVRVDVNAASSLPKYGKLRLVSNFQLSRPGEHALCLLQSSVTSAVSSSHTAETGIATLILGTSASKITILDLRTMQVLQTLSNPSHFGPITCMCSDKRNIWLLVGTLGGVLALWDLRFSLLLKSWRIGVPEGTEAAKRLDHQRAAVVRINRVIPHPSKGRGRLVLVAFERIGDHSAGRAAAQGYSIADIGTPEAAAATADPMVEIWDIDKCQKVESFDVTSDRKPGNGQRSQASTSSEEAQQRSLRHVRGGSADGTEAKGAQSLTPLQSAASGPHAGGLGSAAQAIERFVKLQEASLEARTTAPSQLDAEATSAHAEVAAASLQDVATQVPSAKALYVSLEGYTSSAPASHVPGGWVDAGKLASDEAQTNEYSGPTGTAQREGPAGYMLSGGADRTLRFWDLGRVEKSVSFASGEERGEFWSHTSTSDGAPVTLHIHTLPQSQHKQRTNSSGGGGSHSSAAAQKSTAPARSPLLTHQQTEAQSLMRAHKDAITALNVIESPFRCVVAGDASGTIRVWE</sequence>
<feature type="region of interest" description="Disordered" evidence="10">
    <location>
        <begin position="211"/>
        <end position="243"/>
    </location>
</feature>
<reference evidence="12 13" key="1">
    <citation type="journal article" date="2018" name="Mol. Biol. Evol.">
        <title>Broad Genomic Sampling Reveals a Smut Pathogenic Ancestry of the Fungal Clade Ustilaginomycotina.</title>
        <authorList>
            <person name="Kijpornyongpan T."/>
            <person name="Mondo S.J."/>
            <person name="Barry K."/>
            <person name="Sandor L."/>
            <person name="Lee J."/>
            <person name="Lipzen A."/>
            <person name="Pangilinan J."/>
            <person name="LaButti K."/>
            <person name="Hainaut M."/>
            <person name="Henrissat B."/>
            <person name="Grigoriev I.V."/>
            <person name="Spatafora J.W."/>
            <person name="Aime M.C."/>
        </authorList>
    </citation>
    <scope>NUCLEOTIDE SEQUENCE [LARGE SCALE GENOMIC DNA]</scope>
    <source>
        <strain evidence="12 13">MCA 4658</strain>
    </source>
</reference>
<evidence type="ECO:0000256" key="8">
    <source>
        <dbReference type="ARBA" id="ARBA00022840"/>
    </source>
</evidence>
<feature type="repeat" description="WD" evidence="9">
    <location>
        <begin position="1721"/>
        <end position="1744"/>
    </location>
</feature>
<proteinExistence type="predicted"/>
<dbReference type="PANTHER" id="PTHR17583">
    <property type="entry name" value="PHOSPHOINOSITIDE 3-KINASE REGULATORY SUBUNIT 4"/>
    <property type="match status" value="1"/>
</dbReference>
<dbReference type="InterPro" id="IPR055231">
    <property type="entry name" value="2AA_helical"/>
</dbReference>
<dbReference type="SMART" id="SM00320">
    <property type="entry name" value="WD40"/>
    <property type="match status" value="5"/>
</dbReference>
<keyword evidence="2" id="KW-0723">Serine/threonine-protein kinase</keyword>
<feature type="region of interest" description="Disordered" evidence="10">
    <location>
        <begin position="986"/>
        <end position="1010"/>
    </location>
</feature>
<keyword evidence="3 9" id="KW-0853">WD repeat</keyword>
<feature type="region of interest" description="Disordered" evidence="10">
    <location>
        <begin position="1701"/>
        <end position="1720"/>
    </location>
</feature>
<dbReference type="InterPro" id="IPR019775">
    <property type="entry name" value="WD40_repeat_CS"/>
</dbReference>
<dbReference type="GO" id="GO:0034271">
    <property type="term" value="C:phosphatidylinositol 3-kinase complex, class III, type I"/>
    <property type="evidence" value="ECO:0007669"/>
    <property type="project" value="TreeGrafter"/>
</dbReference>
<dbReference type="InterPro" id="IPR016024">
    <property type="entry name" value="ARM-type_fold"/>
</dbReference>
<feature type="compositionally biased region" description="Polar residues" evidence="10">
    <location>
        <begin position="1108"/>
        <end position="1119"/>
    </location>
</feature>
<dbReference type="InterPro" id="IPR008271">
    <property type="entry name" value="Ser/Thr_kinase_AS"/>
</dbReference>
<evidence type="ECO:0000256" key="10">
    <source>
        <dbReference type="SAM" id="MobiDB-lite"/>
    </source>
</evidence>
<dbReference type="GeneID" id="37036713"/>
<feature type="compositionally biased region" description="Polar residues" evidence="10">
    <location>
        <begin position="1701"/>
        <end position="1713"/>
    </location>
</feature>
<dbReference type="PROSITE" id="PS50011">
    <property type="entry name" value="PROTEIN_KINASE_DOM"/>
    <property type="match status" value="1"/>
</dbReference>
<feature type="compositionally biased region" description="Low complexity" evidence="10">
    <location>
        <begin position="1563"/>
        <end position="1577"/>
    </location>
</feature>
<dbReference type="InterPro" id="IPR015943">
    <property type="entry name" value="WD40/YVTN_repeat-like_dom_sf"/>
</dbReference>
<keyword evidence="7" id="KW-0418">Kinase</keyword>
<feature type="repeat" description="WD" evidence="9">
    <location>
        <begin position="1819"/>
        <end position="1852"/>
    </location>
</feature>
<accession>A0A316VQD0</accession>
<dbReference type="Gene3D" id="1.25.10.10">
    <property type="entry name" value="Leucine-rich Repeat Variant"/>
    <property type="match status" value="1"/>
</dbReference>
<dbReference type="PROSITE" id="PS50294">
    <property type="entry name" value="WD_REPEATS_REGION"/>
    <property type="match status" value="2"/>
</dbReference>
<keyword evidence="8" id="KW-0067">ATP-binding</keyword>
<feature type="domain" description="Protein kinase" evidence="11">
    <location>
        <begin position="32"/>
        <end position="345"/>
    </location>
</feature>
<dbReference type="Pfam" id="PF22956">
    <property type="entry name" value="VPS15-like_hel"/>
    <property type="match status" value="2"/>
</dbReference>
<dbReference type="Gene3D" id="2.130.10.10">
    <property type="entry name" value="YVTN repeat-like/Quinoprotein amine dehydrogenase"/>
    <property type="match status" value="3"/>
</dbReference>
<dbReference type="InParanoid" id="A0A316VQD0"/>
<dbReference type="GO" id="GO:0006623">
    <property type="term" value="P:protein targeting to vacuole"/>
    <property type="evidence" value="ECO:0007669"/>
    <property type="project" value="TreeGrafter"/>
</dbReference>
<dbReference type="GO" id="GO:0071561">
    <property type="term" value="C:nucleus-vacuole junction"/>
    <property type="evidence" value="ECO:0007669"/>
    <property type="project" value="TreeGrafter"/>
</dbReference>
<feature type="region of interest" description="Disordered" evidence="10">
    <location>
        <begin position="1220"/>
        <end position="1250"/>
    </location>
</feature>
<evidence type="ECO:0000256" key="2">
    <source>
        <dbReference type="ARBA" id="ARBA00022527"/>
    </source>
</evidence>
<feature type="compositionally biased region" description="Basic and acidic residues" evidence="10">
    <location>
        <begin position="225"/>
        <end position="239"/>
    </location>
</feature>
<keyword evidence="4" id="KW-0808">Transferase</keyword>
<dbReference type="InterPro" id="IPR000719">
    <property type="entry name" value="Prot_kinase_dom"/>
</dbReference>
<dbReference type="STRING" id="1522189.A0A316VQD0"/>
<feature type="compositionally biased region" description="Polar residues" evidence="10">
    <location>
        <begin position="1039"/>
        <end position="1061"/>
    </location>
</feature>
<dbReference type="EC" id="2.7.11.1" evidence="1"/>
<feature type="compositionally biased region" description="Basic and acidic residues" evidence="10">
    <location>
        <begin position="1084"/>
        <end position="1093"/>
    </location>
</feature>
<feature type="compositionally biased region" description="Low complexity" evidence="10">
    <location>
        <begin position="1231"/>
        <end position="1246"/>
    </location>
</feature>
<evidence type="ECO:0000256" key="4">
    <source>
        <dbReference type="ARBA" id="ARBA00022679"/>
    </source>
</evidence>
<dbReference type="Pfam" id="PF00400">
    <property type="entry name" value="WD40"/>
    <property type="match status" value="1"/>
</dbReference>
<dbReference type="SMART" id="SM00220">
    <property type="entry name" value="S_TKc"/>
    <property type="match status" value="1"/>
</dbReference>
<dbReference type="GO" id="GO:0004674">
    <property type="term" value="F:protein serine/threonine kinase activity"/>
    <property type="evidence" value="ECO:0007669"/>
    <property type="project" value="UniProtKB-KW"/>
</dbReference>
<feature type="region of interest" description="Disordered" evidence="10">
    <location>
        <begin position="1551"/>
        <end position="1594"/>
    </location>
</feature>
<dbReference type="RefSeq" id="XP_025366614.1">
    <property type="nucleotide sequence ID" value="XM_025514843.1"/>
</dbReference>
<gene>
    <name evidence="12" type="ORF">IE81DRAFT_326526</name>
</gene>
<feature type="compositionally biased region" description="Low complexity" evidence="10">
    <location>
        <begin position="372"/>
        <end position="384"/>
    </location>
</feature>
<dbReference type="GO" id="GO:0016236">
    <property type="term" value="P:macroautophagy"/>
    <property type="evidence" value="ECO:0007669"/>
    <property type="project" value="InterPro"/>
</dbReference>
<dbReference type="GO" id="GO:0005770">
    <property type="term" value="C:late endosome"/>
    <property type="evidence" value="ECO:0007669"/>
    <property type="project" value="TreeGrafter"/>
</dbReference>
<dbReference type="Proteomes" id="UP000245783">
    <property type="component" value="Unassembled WGS sequence"/>
</dbReference>
<dbReference type="OrthoDB" id="242910at2759"/>
<protein>
    <recommendedName>
        <fullName evidence="1">non-specific serine/threonine protein kinase</fullName>
        <ecNumber evidence="1">2.7.11.1</ecNumber>
    </recommendedName>
</protein>
<evidence type="ECO:0000256" key="7">
    <source>
        <dbReference type="ARBA" id="ARBA00022777"/>
    </source>
</evidence>
<evidence type="ECO:0000256" key="9">
    <source>
        <dbReference type="PROSITE-ProRule" id="PRU00221"/>
    </source>
</evidence>
<keyword evidence="6" id="KW-0547">Nucleotide-binding</keyword>
<dbReference type="GO" id="GO:0045324">
    <property type="term" value="P:late endosome to vacuole transport"/>
    <property type="evidence" value="ECO:0007669"/>
    <property type="project" value="InterPro"/>
</dbReference>
<feature type="region of interest" description="Disordered" evidence="10">
    <location>
        <begin position="1028"/>
        <end position="1135"/>
    </location>
</feature>
<evidence type="ECO:0000256" key="6">
    <source>
        <dbReference type="ARBA" id="ARBA00022741"/>
    </source>
</evidence>
<dbReference type="PROSITE" id="PS00678">
    <property type="entry name" value="WD_REPEATS_1"/>
    <property type="match status" value="1"/>
</dbReference>
<evidence type="ECO:0000256" key="1">
    <source>
        <dbReference type="ARBA" id="ARBA00012513"/>
    </source>
</evidence>
<dbReference type="GO" id="GO:0005524">
    <property type="term" value="F:ATP binding"/>
    <property type="evidence" value="ECO:0007669"/>
    <property type="project" value="UniProtKB-KW"/>
</dbReference>
<dbReference type="SUPFAM" id="SSF56112">
    <property type="entry name" value="Protein kinase-like (PK-like)"/>
    <property type="match status" value="1"/>
</dbReference>
<keyword evidence="5" id="KW-0677">Repeat</keyword>
<name>A0A316VQD0_9BASI</name>
<dbReference type="InterPro" id="IPR011989">
    <property type="entry name" value="ARM-like"/>
</dbReference>
<evidence type="ECO:0000256" key="5">
    <source>
        <dbReference type="ARBA" id="ARBA00022737"/>
    </source>
</evidence>
<dbReference type="Gene3D" id="1.10.510.10">
    <property type="entry name" value="Transferase(Phosphotransferase) domain 1"/>
    <property type="match status" value="1"/>
</dbReference>
<dbReference type="PROSITE" id="PS00108">
    <property type="entry name" value="PROTEIN_KINASE_ST"/>
    <property type="match status" value="1"/>
</dbReference>
<dbReference type="Pfam" id="PF00069">
    <property type="entry name" value="Pkinase"/>
    <property type="match status" value="1"/>
</dbReference>
<organism evidence="12 13">
    <name type="scientific">Ceraceosorus guamensis</name>
    <dbReference type="NCBI Taxonomy" id="1522189"/>
    <lineage>
        <taxon>Eukaryota</taxon>
        <taxon>Fungi</taxon>
        <taxon>Dikarya</taxon>
        <taxon>Basidiomycota</taxon>
        <taxon>Ustilaginomycotina</taxon>
        <taxon>Exobasidiomycetes</taxon>
        <taxon>Ceraceosorales</taxon>
        <taxon>Ceraceosoraceae</taxon>
        <taxon>Ceraceosorus</taxon>
    </lineage>
</organism>
<evidence type="ECO:0000313" key="13">
    <source>
        <dbReference type="Proteomes" id="UP000245783"/>
    </source>
</evidence>
<dbReference type="EMBL" id="KZ819466">
    <property type="protein sequence ID" value="PWN39454.1"/>
    <property type="molecule type" value="Genomic_DNA"/>
</dbReference>
<dbReference type="InterPro" id="IPR011009">
    <property type="entry name" value="Kinase-like_dom_sf"/>
</dbReference>
<dbReference type="PRINTS" id="PR00320">
    <property type="entry name" value="GPROTEINBRPT"/>
</dbReference>
<dbReference type="FunCoup" id="A0A316VQD0">
    <property type="interactions" value="286"/>
</dbReference>
<feature type="repeat" description="WD" evidence="9">
    <location>
        <begin position="1257"/>
        <end position="1298"/>
    </location>
</feature>
<dbReference type="CDD" id="cd13980">
    <property type="entry name" value="STKc_Vps15"/>
    <property type="match status" value="1"/>
</dbReference>
<feature type="region of interest" description="Disordered" evidence="10">
    <location>
        <begin position="1774"/>
        <end position="1805"/>
    </location>
</feature>
<dbReference type="PROSITE" id="PS50082">
    <property type="entry name" value="WD_REPEATS_2"/>
    <property type="match status" value="3"/>
</dbReference>
<dbReference type="InterPro" id="IPR045162">
    <property type="entry name" value="Vps15-like"/>
</dbReference>
<dbReference type="GO" id="GO:0034272">
    <property type="term" value="C:phosphatidylinositol 3-kinase complex, class III, type II"/>
    <property type="evidence" value="ECO:0007669"/>
    <property type="project" value="TreeGrafter"/>
</dbReference>
<dbReference type="InterPro" id="IPR020472">
    <property type="entry name" value="WD40_PAC1"/>
</dbReference>
<feature type="compositionally biased region" description="Polar residues" evidence="10">
    <location>
        <begin position="385"/>
        <end position="397"/>
    </location>
</feature>
<dbReference type="PANTHER" id="PTHR17583:SF0">
    <property type="entry name" value="PHOSPHOINOSITIDE 3-KINASE REGULATORY SUBUNIT 4"/>
    <property type="match status" value="1"/>
</dbReference>
<evidence type="ECO:0000313" key="12">
    <source>
        <dbReference type="EMBL" id="PWN39454.1"/>
    </source>
</evidence>
<dbReference type="SUPFAM" id="SSF48371">
    <property type="entry name" value="ARM repeat"/>
    <property type="match status" value="1"/>
</dbReference>
<dbReference type="SUPFAM" id="SSF50978">
    <property type="entry name" value="WD40 repeat-like"/>
    <property type="match status" value="1"/>
</dbReference>
<dbReference type="InterPro" id="IPR001680">
    <property type="entry name" value="WD40_rpt"/>
</dbReference>
<evidence type="ECO:0000256" key="3">
    <source>
        <dbReference type="ARBA" id="ARBA00022574"/>
    </source>
</evidence>
<feature type="region of interest" description="Disordered" evidence="10">
    <location>
        <begin position="372"/>
        <end position="406"/>
    </location>
</feature>
<evidence type="ECO:0000259" key="11">
    <source>
        <dbReference type="PROSITE" id="PS50011"/>
    </source>
</evidence>
<keyword evidence="13" id="KW-1185">Reference proteome</keyword>